<proteinExistence type="predicted"/>
<keyword evidence="1" id="KW-0472">Membrane</keyword>
<feature type="transmembrane region" description="Helical" evidence="1">
    <location>
        <begin position="48"/>
        <end position="69"/>
    </location>
</feature>
<evidence type="ECO:0000313" key="2">
    <source>
        <dbReference type="EMBL" id="KIC61795.1"/>
    </source>
</evidence>
<dbReference type="Proteomes" id="UP000031167">
    <property type="component" value="Unassembled WGS sequence"/>
</dbReference>
<name>A0A0B4DBW8_9FLAO</name>
<gene>
    <name evidence="2" type="ORF">RM51_15545</name>
</gene>
<dbReference type="AlphaFoldDB" id="A0A0B4DBW8"/>
<feature type="transmembrane region" description="Helical" evidence="1">
    <location>
        <begin position="12"/>
        <end position="36"/>
    </location>
</feature>
<accession>A0A0B4DBW8</accession>
<keyword evidence="3" id="KW-1185">Reference proteome</keyword>
<dbReference type="EMBL" id="JWTA01000015">
    <property type="protein sequence ID" value="KIC61795.1"/>
    <property type="molecule type" value="Genomic_DNA"/>
</dbReference>
<sequence>MMKMKQEIRSKINIESFLIIYSLTFMMSIVFSAILFNNIKDLQNEFSILLILKSFFIIIGLIVIWLFFINIHTKILITKNNIIIKKFFKTERYNFEDLNFYFERIEHSKLKDYKGLFIVREDEVIARISSFNYSNYEEIKENIKLDECKNVGFSIVDAMAIVFGQTIRIPNKKSKTEKIRRK</sequence>
<reference evidence="2 3" key="1">
    <citation type="submission" date="2014-12" db="EMBL/GenBank/DDBJ databases">
        <title>Genome sequencing of Chryseobacterium taiwanense TPW19.</title>
        <authorList>
            <person name="Tan P.W."/>
            <person name="Chan K.-G."/>
        </authorList>
    </citation>
    <scope>NUCLEOTIDE SEQUENCE [LARGE SCALE GENOMIC DNA]</scope>
    <source>
        <strain evidence="2 3">TPW19</strain>
    </source>
</reference>
<evidence type="ECO:0000313" key="3">
    <source>
        <dbReference type="Proteomes" id="UP000031167"/>
    </source>
</evidence>
<dbReference type="STRING" id="363331.RM51_15545"/>
<organism evidence="2 3">
    <name type="scientific">Chryseobacterium taiwanense</name>
    <dbReference type="NCBI Taxonomy" id="363331"/>
    <lineage>
        <taxon>Bacteria</taxon>
        <taxon>Pseudomonadati</taxon>
        <taxon>Bacteroidota</taxon>
        <taxon>Flavobacteriia</taxon>
        <taxon>Flavobacteriales</taxon>
        <taxon>Weeksellaceae</taxon>
        <taxon>Chryseobacterium group</taxon>
        <taxon>Chryseobacterium</taxon>
    </lineage>
</organism>
<keyword evidence="1" id="KW-0812">Transmembrane</keyword>
<keyword evidence="1" id="KW-1133">Transmembrane helix</keyword>
<protein>
    <submittedName>
        <fullName evidence="2">Uncharacterized protein</fullName>
    </submittedName>
</protein>
<evidence type="ECO:0000256" key="1">
    <source>
        <dbReference type="SAM" id="Phobius"/>
    </source>
</evidence>
<comment type="caution">
    <text evidence="2">The sequence shown here is derived from an EMBL/GenBank/DDBJ whole genome shotgun (WGS) entry which is preliminary data.</text>
</comment>